<evidence type="ECO:0000313" key="2">
    <source>
        <dbReference type="EMBL" id="QBK93528.1"/>
    </source>
</evidence>
<gene>
    <name evidence="2" type="ORF">LCPAC404_02320</name>
</gene>
<dbReference type="EMBL" id="MK500597">
    <property type="protein sequence ID" value="QBK93528.1"/>
    <property type="molecule type" value="Genomic_DNA"/>
</dbReference>
<name>A0A481ZCB1_9VIRU</name>
<accession>A0A481ZCB1</accession>
<organism evidence="2">
    <name type="scientific">Pithovirus LCPAC404</name>
    <dbReference type="NCBI Taxonomy" id="2506597"/>
    <lineage>
        <taxon>Viruses</taxon>
        <taxon>Pithoviruses</taxon>
    </lineage>
</organism>
<keyword evidence="1" id="KW-0812">Transmembrane</keyword>
<proteinExistence type="predicted"/>
<sequence>MDYITVAWIGISLALATAFIVVLSLYIKATSEKIDPSMCLSIKGDFAVIANRSGTVITSCGPAGTDICEFPVTNLNDAVIQCNARADICTNFEYNESQLIMRIVDPNGPTFDSSAFNIFIRQDNSIV</sequence>
<evidence type="ECO:0000256" key="1">
    <source>
        <dbReference type="SAM" id="Phobius"/>
    </source>
</evidence>
<reference evidence="2" key="1">
    <citation type="journal article" date="2019" name="MBio">
        <title>Virus Genomes from Deep Sea Sediments Expand the Ocean Megavirome and Support Independent Origins of Viral Gigantism.</title>
        <authorList>
            <person name="Backstrom D."/>
            <person name="Yutin N."/>
            <person name="Jorgensen S.L."/>
            <person name="Dharamshi J."/>
            <person name="Homa F."/>
            <person name="Zaremba-Niedwiedzka K."/>
            <person name="Spang A."/>
            <person name="Wolf Y.I."/>
            <person name="Koonin E.V."/>
            <person name="Ettema T.J."/>
        </authorList>
    </citation>
    <scope>NUCLEOTIDE SEQUENCE</scope>
</reference>
<keyword evidence="1" id="KW-0472">Membrane</keyword>
<keyword evidence="1" id="KW-1133">Transmembrane helix</keyword>
<protein>
    <submittedName>
        <fullName evidence="2">PAN domain protein</fullName>
    </submittedName>
</protein>
<feature type="transmembrane region" description="Helical" evidence="1">
    <location>
        <begin position="6"/>
        <end position="27"/>
    </location>
</feature>